<organism evidence="2 3">
    <name type="scientific">Coregonus suidteri</name>
    <dbReference type="NCBI Taxonomy" id="861788"/>
    <lineage>
        <taxon>Eukaryota</taxon>
        <taxon>Metazoa</taxon>
        <taxon>Chordata</taxon>
        <taxon>Craniata</taxon>
        <taxon>Vertebrata</taxon>
        <taxon>Euteleostomi</taxon>
        <taxon>Actinopterygii</taxon>
        <taxon>Neopterygii</taxon>
        <taxon>Teleostei</taxon>
        <taxon>Protacanthopterygii</taxon>
        <taxon>Salmoniformes</taxon>
        <taxon>Salmonidae</taxon>
        <taxon>Coregoninae</taxon>
        <taxon>Coregonus</taxon>
    </lineage>
</organism>
<dbReference type="EMBL" id="JAGTTL010000016">
    <property type="protein sequence ID" value="KAK6310436.1"/>
    <property type="molecule type" value="Genomic_DNA"/>
</dbReference>
<sequence length="72" mass="8380">MWIKYCTISSASCERSFSTLKLIKTFLRSTTSDERLSDLGVLSIESRRAKALDLDVFVDRFARQHNRRILLL</sequence>
<dbReference type="AlphaFoldDB" id="A0AAN8LU09"/>
<dbReference type="GO" id="GO:0046983">
    <property type="term" value="F:protein dimerization activity"/>
    <property type="evidence" value="ECO:0007669"/>
    <property type="project" value="InterPro"/>
</dbReference>
<proteinExistence type="predicted"/>
<dbReference type="PANTHER" id="PTHR45749">
    <property type="match status" value="1"/>
</dbReference>
<dbReference type="Pfam" id="PF05699">
    <property type="entry name" value="Dimer_Tnp_hAT"/>
    <property type="match status" value="1"/>
</dbReference>
<comment type="caution">
    <text evidence="2">The sequence shown here is derived from an EMBL/GenBank/DDBJ whole genome shotgun (WGS) entry which is preliminary data.</text>
</comment>
<name>A0AAN8LU09_9TELE</name>
<accession>A0AAN8LU09</accession>
<gene>
    <name evidence="2" type="ORF">J4Q44_G00184910</name>
</gene>
<dbReference type="PANTHER" id="PTHR45749:SF37">
    <property type="entry name" value="OS05G0311600 PROTEIN"/>
    <property type="match status" value="1"/>
</dbReference>
<dbReference type="InterPro" id="IPR008906">
    <property type="entry name" value="HATC_C_dom"/>
</dbReference>
<feature type="domain" description="HAT C-terminal dimerisation" evidence="1">
    <location>
        <begin position="6"/>
        <end position="46"/>
    </location>
</feature>
<dbReference type="Proteomes" id="UP001356427">
    <property type="component" value="Unassembled WGS sequence"/>
</dbReference>
<reference evidence="2 3" key="1">
    <citation type="submission" date="2021-04" db="EMBL/GenBank/DDBJ databases">
        <authorList>
            <person name="De Guttry C."/>
            <person name="Zahm M."/>
            <person name="Klopp C."/>
            <person name="Cabau C."/>
            <person name="Louis A."/>
            <person name="Berthelot C."/>
            <person name="Parey E."/>
            <person name="Roest Crollius H."/>
            <person name="Montfort J."/>
            <person name="Robinson-Rechavi M."/>
            <person name="Bucao C."/>
            <person name="Bouchez O."/>
            <person name="Gislard M."/>
            <person name="Lluch J."/>
            <person name="Milhes M."/>
            <person name="Lampietro C."/>
            <person name="Lopez Roques C."/>
            <person name="Donnadieu C."/>
            <person name="Braasch I."/>
            <person name="Desvignes T."/>
            <person name="Postlethwait J."/>
            <person name="Bobe J."/>
            <person name="Wedekind C."/>
            <person name="Guiguen Y."/>
        </authorList>
    </citation>
    <scope>NUCLEOTIDE SEQUENCE [LARGE SCALE GENOMIC DNA]</scope>
    <source>
        <strain evidence="2">Cs_M1</strain>
        <tissue evidence="2">Blood</tissue>
    </source>
</reference>
<keyword evidence="3" id="KW-1185">Reference proteome</keyword>
<evidence type="ECO:0000313" key="3">
    <source>
        <dbReference type="Proteomes" id="UP001356427"/>
    </source>
</evidence>
<protein>
    <recommendedName>
        <fullName evidence="1">HAT C-terminal dimerisation domain-containing protein</fullName>
    </recommendedName>
</protein>
<evidence type="ECO:0000313" key="2">
    <source>
        <dbReference type="EMBL" id="KAK6310436.1"/>
    </source>
</evidence>
<evidence type="ECO:0000259" key="1">
    <source>
        <dbReference type="Pfam" id="PF05699"/>
    </source>
</evidence>